<organism evidence="2 3">
    <name type="scientific">Thelohanellus kitauei</name>
    <name type="common">Myxosporean</name>
    <dbReference type="NCBI Taxonomy" id="669202"/>
    <lineage>
        <taxon>Eukaryota</taxon>
        <taxon>Metazoa</taxon>
        <taxon>Cnidaria</taxon>
        <taxon>Myxozoa</taxon>
        <taxon>Myxosporea</taxon>
        <taxon>Bivalvulida</taxon>
        <taxon>Platysporina</taxon>
        <taxon>Myxobolidae</taxon>
        <taxon>Thelohanellus</taxon>
    </lineage>
</organism>
<dbReference type="Proteomes" id="UP000031668">
    <property type="component" value="Unassembled WGS sequence"/>
</dbReference>
<name>A0A0C2MVE9_THEKT</name>
<dbReference type="GO" id="GO:0036503">
    <property type="term" value="P:ERAD pathway"/>
    <property type="evidence" value="ECO:0007669"/>
    <property type="project" value="TreeGrafter"/>
</dbReference>
<dbReference type="InterPro" id="IPR040693">
    <property type="entry name" value="UGGT_TRXL_1"/>
</dbReference>
<keyword evidence="3" id="KW-1185">Reference proteome</keyword>
<dbReference type="AlphaFoldDB" id="A0A0C2MVE9"/>
<dbReference type="GO" id="GO:0005783">
    <property type="term" value="C:endoplasmic reticulum"/>
    <property type="evidence" value="ECO:0007669"/>
    <property type="project" value="TreeGrafter"/>
</dbReference>
<feature type="domain" description="UGGT thioredoxin-like" evidence="1">
    <location>
        <begin position="9"/>
        <end position="105"/>
    </location>
</feature>
<evidence type="ECO:0000259" key="1">
    <source>
        <dbReference type="Pfam" id="PF18400"/>
    </source>
</evidence>
<dbReference type="GO" id="GO:0003980">
    <property type="term" value="F:UDP-glucose:glycoprotein glucosyltransferase activity"/>
    <property type="evidence" value="ECO:0007669"/>
    <property type="project" value="InterPro"/>
</dbReference>
<dbReference type="PANTHER" id="PTHR11226">
    <property type="entry name" value="UDP-GLUCOSE GLYCOPROTEIN:GLUCOSYLTRANSFERASE"/>
    <property type="match status" value="1"/>
</dbReference>
<gene>
    <name evidence="2" type="ORF">RF11_06322</name>
</gene>
<keyword evidence="2" id="KW-0808">Transferase</keyword>
<evidence type="ECO:0000313" key="3">
    <source>
        <dbReference type="Proteomes" id="UP000031668"/>
    </source>
</evidence>
<dbReference type="Pfam" id="PF18400">
    <property type="entry name" value="Thioredoxin_12"/>
    <property type="match status" value="1"/>
</dbReference>
<protein>
    <submittedName>
        <fullName evidence="2">UDP-glucose:glycoprotein glucosyltransferase 1</fullName>
    </submittedName>
</protein>
<comment type="caution">
    <text evidence="2">The sequence shown here is derived from an EMBL/GenBank/DDBJ whole genome shotgun (WGS) entry which is preliminary data.</text>
</comment>
<dbReference type="PANTHER" id="PTHR11226:SF0">
    <property type="entry name" value="UDP-GLUCOSE:GLYCOPROTEIN GLUCOSYLTRANSFERASE"/>
    <property type="match status" value="1"/>
</dbReference>
<sequence length="238" mass="27622">MNVAKDKQIPLDCEHTFLIGGETICGLDILEERLNGFKPIESTTVEKWDRLFNITSFNSSAPIVNYYQDIIHPSFWEMHQKLVVYSNTGKIRYVFSSISKKRCNQKAILSGYGAALNVKQTTYVSRDDLEINLFNHPIPDILTSYDRNIHNESFEIDDMPQPDLSLFLRLIKLFNEQKDLRFSTFLDFTENLPSYLKFMYYNSSQLNDTHVDHDSGRFHSFREVVKIITSGVTSIQIT</sequence>
<dbReference type="EMBL" id="JWZT01002965">
    <property type="protein sequence ID" value="KII68115.1"/>
    <property type="molecule type" value="Genomic_DNA"/>
</dbReference>
<dbReference type="GO" id="GO:0051082">
    <property type="term" value="F:unfolded protein binding"/>
    <property type="evidence" value="ECO:0007669"/>
    <property type="project" value="TreeGrafter"/>
</dbReference>
<proteinExistence type="predicted"/>
<accession>A0A0C2MVE9</accession>
<reference evidence="2 3" key="1">
    <citation type="journal article" date="2014" name="Genome Biol. Evol.">
        <title>The genome of the myxosporean Thelohanellus kitauei shows adaptations to nutrient acquisition within its fish host.</title>
        <authorList>
            <person name="Yang Y."/>
            <person name="Xiong J."/>
            <person name="Zhou Z."/>
            <person name="Huo F."/>
            <person name="Miao W."/>
            <person name="Ran C."/>
            <person name="Liu Y."/>
            <person name="Zhang J."/>
            <person name="Feng J."/>
            <person name="Wang M."/>
            <person name="Wang M."/>
            <person name="Wang L."/>
            <person name="Yao B."/>
        </authorList>
    </citation>
    <scope>NUCLEOTIDE SEQUENCE [LARGE SCALE GENOMIC DNA]</scope>
    <source>
        <strain evidence="2">Wuqing</strain>
    </source>
</reference>
<dbReference type="InterPro" id="IPR009448">
    <property type="entry name" value="UDP-g_GGtrans"/>
</dbReference>
<dbReference type="GO" id="GO:0018279">
    <property type="term" value="P:protein N-linked glycosylation via asparagine"/>
    <property type="evidence" value="ECO:0007669"/>
    <property type="project" value="TreeGrafter"/>
</dbReference>
<evidence type="ECO:0000313" key="2">
    <source>
        <dbReference type="EMBL" id="KII68115.1"/>
    </source>
</evidence>